<evidence type="ECO:0000313" key="2">
    <source>
        <dbReference type="Proteomes" id="UP000637695"/>
    </source>
</evidence>
<reference evidence="1" key="1">
    <citation type="journal article" date="2014" name="Int. J. Syst. Evol. Microbiol.">
        <title>Complete genome sequence of Corynebacterium casei LMG S-19264T (=DSM 44701T), isolated from a smear-ripened cheese.</title>
        <authorList>
            <consortium name="US DOE Joint Genome Institute (JGI-PGF)"/>
            <person name="Walter F."/>
            <person name="Albersmeier A."/>
            <person name="Kalinowski J."/>
            <person name="Ruckert C."/>
        </authorList>
    </citation>
    <scope>NUCLEOTIDE SEQUENCE</scope>
    <source>
        <strain evidence="1">JCM 18487</strain>
    </source>
</reference>
<dbReference type="EMBL" id="BMOY01000002">
    <property type="protein sequence ID" value="GGI96312.1"/>
    <property type="molecule type" value="Genomic_DNA"/>
</dbReference>
<dbReference type="Proteomes" id="UP000637695">
    <property type="component" value="Unassembled WGS sequence"/>
</dbReference>
<evidence type="ECO:0000313" key="1">
    <source>
        <dbReference type="EMBL" id="GGI96312.1"/>
    </source>
</evidence>
<comment type="caution">
    <text evidence="1">The sequence shown here is derived from an EMBL/GenBank/DDBJ whole genome shotgun (WGS) entry which is preliminary data.</text>
</comment>
<reference evidence="1" key="2">
    <citation type="submission" date="2020-09" db="EMBL/GenBank/DDBJ databases">
        <authorList>
            <person name="Sun Q."/>
            <person name="Ohkuma M."/>
        </authorList>
    </citation>
    <scope>NUCLEOTIDE SEQUENCE</scope>
    <source>
        <strain evidence="1">JCM 18487</strain>
    </source>
</reference>
<proteinExistence type="predicted"/>
<protein>
    <submittedName>
        <fullName evidence="1">Uncharacterized protein</fullName>
    </submittedName>
</protein>
<dbReference type="AlphaFoldDB" id="A0A917K3Y9"/>
<name>A0A917K3Y9_9BACL</name>
<accession>A0A917K3Y9</accession>
<sequence length="54" mass="6153">MPSPREGGLRLKAAPKVRLNVALEQPDGRIRPVIGVECPWVTWEVRWYRGDLPS</sequence>
<keyword evidence="2" id="KW-1185">Reference proteome</keyword>
<gene>
    <name evidence="1" type="ORF">GCM10010885_02450</name>
</gene>
<organism evidence="1 2">
    <name type="scientific">Alicyclobacillus cellulosilyticus</name>
    <dbReference type="NCBI Taxonomy" id="1003997"/>
    <lineage>
        <taxon>Bacteria</taxon>
        <taxon>Bacillati</taxon>
        <taxon>Bacillota</taxon>
        <taxon>Bacilli</taxon>
        <taxon>Bacillales</taxon>
        <taxon>Alicyclobacillaceae</taxon>
        <taxon>Alicyclobacillus</taxon>
    </lineage>
</organism>